<reference evidence="2" key="1">
    <citation type="submission" date="2021-12" db="EMBL/GenBank/DDBJ databases">
        <authorList>
            <person name="Criscuolo A."/>
        </authorList>
    </citation>
    <scope>NUCLEOTIDE SEQUENCE</scope>
    <source>
        <strain evidence="2">CIP111894</strain>
    </source>
</reference>
<evidence type="ECO:0000256" key="1">
    <source>
        <dbReference type="SAM" id="MobiDB-lite"/>
    </source>
</evidence>
<comment type="caution">
    <text evidence="2">The sequence shown here is derived from an EMBL/GenBank/DDBJ whole genome shotgun (WGS) entry which is preliminary data.</text>
</comment>
<evidence type="ECO:0000313" key="2">
    <source>
        <dbReference type="EMBL" id="CAH1054734.1"/>
    </source>
</evidence>
<feature type="region of interest" description="Disordered" evidence="1">
    <location>
        <begin position="1"/>
        <end position="24"/>
    </location>
</feature>
<dbReference type="Pfam" id="PF13025">
    <property type="entry name" value="DUF3886"/>
    <property type="match status" value="1"/>
</dbReference>
<dbReference type="Proteomes" id="UP000838749">
    <property type="component" value="Unassembled WGS sequence"/>
</dbReference>
<evidence type="ECO:0008006" key="4">
    <source>
        <dbReference type="Google" id="ProtNLM"/>
    </source>
</evidence>
<gene>
    <name evidence="2" type="ORF">PAECIP111894_00884</name>
</gene>
<sequence length="88" mass="9917">MTVAKKKKMPTTPRPAATDGPATLKDLLSSDVLGKLKAQSDALKAEENDRKEAAKKAVEDQRKAEQKRLENDFAHLLENSNQDWHKYK</sequence>
<proteinExistence type="predicted"/>
<organism evidence="2 3">
    <name type="scientific">Paenibacillus pseudetheri</name>
    <dbReference type="NCBI Taxonomy" id="2897682"/>
    <lineage>
        <taxon>Bacteria</taxon>
        <taxon>Bacillati</taxon>
        <taxon>Bacillota</taxon>
        <taxon>Bacilli</taxon>
        <taxon>Bacillales</taxon>
        <taxon>Paenibacillaceae</taxon>
        <taxon>Paenibacillus</taxon>
    </lineage>
</organism>
<feature type="compositionally biased region" description="Basic and acidic residues" evidence="1">
    <location>
        <begin position="43"/>
        <end position="66"/>
    </location>
</feature>
<protein>
    <recommendedName>
        <fullName evidence="4">DUF3886 domain-containing protein</fullName>
    </recommendedName>
</protein>
<evidence type="ECO:0000313" key="3">
    <source>
        <dbReference type="Proteomes" id="UP000838749"/>
    </source>
</evidence>
<dbReference type="EMBL" id="CAKMAB010000003">
    <property type="protein sequence ID" value="CAH1054734.1"/>
    <property type="molecule type" value="Genomic_DNA"/>
</dbReference>
<accession>A0ABM9B8E3</accession>
<keyword evidence="3" id="KW-1185">Reference proteome</keyword>
<dbReference type="InterPro" id="IPR024980">
    <property type="entry name" value="DUF3886"/>
</dbReference>
<feature type="region of interest" description="Disordered" evidence="1">
    <location>
        <begin position="41"/>
        <end position="66"/>
    </location>
</feature>
<name>A0ABM9B8E3_9BACL</name>